<dbReference type="OrthoDB" id="9802676at2"/>
<dbReference type="Proteomes" id="UP000245474">
    <property type="component" value="Unassembled WGS sequence"/>
</dbReference>
<dbReference type="PANTHER" id="PTHR11079:SF162">
    <property type="entry name" value="RIBOFLAVIN BIOSYNTHESIS PROTEIN PYRD, CHLOROPLASTIC"/>
    <property type="match status" value="1"/>
</dbReference>
<feature type="domain" description="CMP/dCMP-type deaminase" evidence="2">
    <location>
        <begin position="22"/>
        <end position="148"/>
    </location>
</feature>
<evidence type="ECO:0000313" key="3">
    <source>
        <dbReference type="EMBL" id="PWG61808.1"/>
    </source>
</evidence>
<feature type="region of interest" description="Disordered" evidence="1">
    <location>
        <begin position="1"/>
        <end position="22"/>
    </location>
</feature>
<dbReference type="RefSeq" id="WP_109679540.1">
    <property type="nucleotide sequence ID" value="NZ_CP086615.1"/>
</dbReference>
<dbReference type="PANTHER" id="PTHR11079">
    <property type="entry name" value="CYTOSINE DEAMINASE FAMILY MEMBER"/>
    <property type="match status" value="1"/>
</dbReference>
<proteinExistence type="predicted"/>
<dbReference type="AlphaFoldDB" id="A0A2U2MYC6"/>
<dbReference type="PROSITE" id="PS51747">
    <property type="entry name" value="CYT_DCMP_DEAMINASES_2"/>
    <property type="match status" value="1"/>
</dbReference>
<dbReference type="GO" id="GO:0003824">
    <property type="term" value="F:catalytic activity"/>
    <property type="evidence" value="ECO:0007669"/>
    <property type="project" value="InterPro"/>
</dbReference>
<sequence>MTSGNHDESGPGTASTGDDPQGLDAQWLESAIQGAERQARDGAPPFFAVVVLNGQAVGAAGNTVVLNNDPTAHAEIMAIREACREISRTRLTGATLFASAEPCALCLVAAAFAGIERIVYALDADGAADAGFDYRAGQALLGSGIHECLRLEHLPLPDSIRPFTSSRSR</sequence>
<dbReference type="InterPro" id="IPR002125">
    <property type="entry name" value="CMP_dCMP_dom"/>
</dbReference>
<dbReference type="InterPro" id="IPR016193">
    <property type="entry name" value="Cytidine_deaminase-like"/>
</dbReference>
<dbReference type="Pfam" id="PF00383">
    <property type="entry name" value="dCMP_cyt_deam_1"/>
    <property type="match status" value="1"/>
</dbReference>
<gene>
    <name evidence="3" type="ORF">DEM34_14455</name>
</gene>
<accession>A0A2U2MYC6</accession>
<dbReference type="Gene3D" id="3.40.140.10">
    <property type="entry name" value="Cytidine Deaminase, domain 2"/>
    <property type="match status" value="1"/>
</dbReference>
<evidence type="ECO:0000259" key="2">
    <source>
        <dbReference type="PROSITE" id="PS51747"/>
    </source>
</evidence>
<reference evidence="3 4" key="1">
    <citation type="submission" date="2018-05" db="EMBL/GenBank/DDBJ databases">
        <title>Spiribacter halobius sp. nov., a moderately halophilic bacterium isolated from marine solar saltern.</title>
        <authorList>
            <person name="Zheng W.-S."/>
            <person name="Lu D.-C."/>
            <person name="Du Z.-J."/>
        </authorList>
    </citation>
    <scope>NUCLEOTIDE SEQUENCE [LARGE SCALE GENOMIC DNA]</scope>
    <source>
        <strain evidence="3 4">E85</strain>
    </source>
</reference>
<dbReference type="EMBL" id="QFFI01000026">
    <property type="protein sequence ID" value="PWG61808.1"/>
    <property type="molecule type" value="Genomic_DNA"/>
</dbReference>
<protein>
    <recommendedName>
        <fullName evidence="2">CMP/dCMP-type deaminase domain-containing protein</fullName>
    </recommendedName>
</protein>
<evidence type="ECO:0000313" key="4">
    <source>
        <dbReference type="Proteomes" id="UP000245474"/>
    </source>
</evidence>
<comment type="caution">
    <text evidence="3">The sequence shown here is derived from an EMBL/GenBank/DDBJ whole genome shotgun (WGS) entry which is preliminary data.</text>
</comment>
<dbReference type="CDD" id="cd01285">
    <property type="entry name" value="nucleoside_deaminase"/>
    <property type="match status" value="1"/>
</dbReference>
<dbReference type="SUPFAM" id="SSF53927">
    <property type="entry name" value="Cytidine deaminase-like"/>
    <property type="match status" value="1"/>
</dbReference>
<keyword evidence="4" id="KW-1185">Reference proteome</keyword>
<evidence type="ECO:0000256" key="1">
    <source>
        <dbReference type="SAM" id="MobiDB-lite"/>
    </source>
</evidence>
<organism evidence="3 4">
    <name type="scientific">Sediminicurvatus halobius</name>
    <dbReference type="NCBI Taxonomy" id="2182432"/>
    <lineage>
        <taxon>Bacteria</taxon>
        <taxon>Pseudomonadati</taxon>
        <taxon>Pseudomonadota</taxon>
        <taxon>Gammaproteobacteria</taxon>
        <taxon>Chromatiales</taxon>
        <taxon>Ectothiorhodospiraceae</taxon>
        <taxon>Sediminicurvatus</taxon>
    </lineage>
</organism>
<name>A0A2U2MYC6_9GAMM</name>